<sequence length="334" mass="38420">MVRGKRKINSENLPTKKRKSENAAKSSENISENSCGRISDYFSDENEILENLTNVFRVHHPAEILKFWKHVLSLTEKESDPCDAFKELSCLRLVGVFEYMAGHTKEILHKDSLLTYRRYATDLPEMQTIGIYNGGRDYPEQTMPLIIHVANDEHFPTVQIVGCIDPTYMLSYLIGSKLNNKTEALLPKDWRGNYKRYTNEVKKIASKRRKQCLGKPFHGIGIIVDVKNNIGYRPLIDQPGKLKKLLIETAQTTNSSDRAMKMEEIQNLMAYFANDEMDYGMGLEFGHDLFFSNYEIYDVLASHTLTTAYKLLKRSAFADILEAHIKERRNNVGH</sequence>
<proteinExistence type="inferred from homology"/>
<protein>
    <submittedName>
        <fullName evidence="10">DUF4485 domain-containing protein</fullName>
    </submittedName>
</protein>
<dbReference type="Proteomes" id="UP000274756">
    <property type="component" value="Unassembled WGS sequence"/>
</dbReference>
<dbReference type="STRING" id="318479.A0A0N4U3Z1"/>
<keyword evidence="4" id="KW-0158">Chromosome</keyword>
<reference evidence="7 9" key="2">
    <citation type="submission" date="2018-11" db="EMBL/GenBank/DDBJ databases">
        <authorList>
            <consortium name="Pathogen Informatics"/>
        </authorList>
    </citation>
    <scope>NUCLEOTIDE SEQUENCE [LARGE SCALE GENOMIC DNA]</scope>
</reference>
<evidence type="ECO:0000256" key="3">
    <source>
        <dbReference type="ARBA" id="ARBA00010803"/>
    </source>
</evidence>
<evidence type="ECO:0000256" key="1">
    <source>
        <dbReference type="ARBA" id="ARBA00004123"/>
    </source>
</evidence>
<keyword evidence="5" id="KW-0539">Nucleus</keyword>
<organism evidence="8 10">
    <name type="scientific">Dracunculus medinensis</name>
    <name type="common">Guinea worm</name>
    <dbReference type="NCBI Taxonomy" id="318479"/>
    <lineage>
        <taxon>Eukaryota</taxon>
        <taxon>Metazoa</taxon>
        <taxon>Ecdysozoa</taxon>
        <taxon>Nematoda</taxon>
        <taxon>Chromadorea</taxon>
        <taxon>Rhabditida</taxon>
        <taxon>Spirurina</taxon>
        <taxon>Dracunculoidea</taxon>
        <taxon>Dracunculidae</taxon>
        <taxon>Dracunculus</taxon>
    </lineage>
</organism>
<dbReference type="PANTHER" id="PTHR13386:SF1">
    <property type="entry name" value="HISTONE PARYLATION FACTOR 1"/>
    <property type="match status" value="1"/>
</dbReference>
<gene>
    <name evidence="7" type="ORF">DME_LOCUS5826</name>
</gene>
<evidence type="ECO:0000256" key="4">
    <source>
        <dbReference type="ARBA" id="ARBA00022454"/>
    </source>
</evidence>
<dbReference type="GO" id="GO:0042393">
    <property type="term" value="F:histone binding"/>
    <property type="evidence" value="ECO:0007669"/>
    <property type="project" value="InterPro"/>
</dbReference>
<evidence type="ECO:0000256" key="6">
    <source>
        <dbReference type="SAM" id="MobiDB-lite"/>
    </source>
</evidence>
<dbReference type="Proteomes" id="UP000038040">
    <property type="component" value="Unplaced"/>
</dbReference>
<dbReference type="Pfam" id="PF10228">
    <property type="entry name" value="HPF1"/>
    <property type="match status" value="1"/>
</dbReference>
<dbReference type="PANTHER" id="PTHR13386">
    <property type="entry name" value="HISTONE PARYLATION FACTOR 1"/>
    <property type="match status" value="1"/>
</dbReference>
<name>A0A0N4U3Z1_DRAME</name>
<dbReference type="WBParaSite" id="DME_0000146601-mRNA-1">
    <property type="protein sequence ID" value="DME_0000146601-mRNA-1"/>
    <property type="gene ID" value="DME_0000146601"/>
</dbReference>
<accession>A0A0N4U3Z1</accession>
<dbReference type="OrthoDB" id="416496at2759"/>
<reference evidence="10" key="1">
    <citation type="submission" date="2017-02" db="UniProtKB">
        <authorList>
            <consortium name="WormBaseParasite"/>
        </authorList>
    </citation>
    <scope>IDENTIFICATION</scope>
</reference>
<comment type="subcellular location">
    <subcellularLocation>
        <location evidence="2">Chromosome</location>
    </subcellularLocation>
    <subcellularLocation>
        <location evidence="1">Nucleus</location>
    </subcellularLocation>
</comment>
<dbReference type="EMBL" id="UYYG01001153">
    <property type="protein sequence ID" value="VDN55853.1"/>
    <property type="molecule type" value="Genomic_DNA"/>
</dbReference>
<feature type="compositionally biased region" description="Polar residues" evidence="6">
    <location>
        <begin position="23"/>
        <end position="33"/>
    </location>
</feature>
<evidence type="ECO:0000313" key="10">
    <source>
        <dbReference type="WBParaSite" id="DME_0000146601-mRNA-1"/>
    </source>
</evidence>
<dbReference type="GO" id="GO:0005634">
    <property type="term" value="C:nucleus"/>
    <property type="evidence" value="ECO:0007669"/>
    <property type="project" value="UniProtKB-SubCell"/>
</dbReference>
<evidence type="ECO:0000313" key="9">
    <source>
        <dbReference type="Proteomes" id="UP000274756"/>
    </source>
</evidence>
<comment type="similarity">
    <text evidence="3">Belongs to the HPF1 family.</text>
</comment>
<dbReference type="GO" id="GO:0005694">
    <property type="term" value="C:chromosome"/>
    <property type="evidence" value="ECO:0007669"/>
    <property type="project" value="UniProtKB-SubCell"/>
</dbReference>
<feature type="region of interest" description="Disordered" evidence="6">
    <location>
        <begin position="1"/>
        <end position="33"/>
    </location>
</feature>
<dbReference type="AlphaFoldDB" id="A0A0N4U3Z1"/>
<evidence type="ECO:0000313" key="7">
    <source>
        <dbReference type="EMBL" id="VDN55853.1"/>
    </source>
</evidence>
<evidence type="ECO:0000313" key="8">
    <source>
        <dbReference type="Proteomes" id="UP000038040"/>
    </source>
</evidence>
<evidence type="ECO:0000256" key="5">
    <source>
        <dbReference type="ARBA" id="ARBA00023242"/>
    </source>
</evidence>
<dbReference type="GO" id="GO:0072572">
    <property type="term" value="F:poly-ADP-D-ribose binding"/>
    <property type="evidence" value="ECO:0007669"/>
    <property type="project" value="TreeGrafter"/>
</dbReference>
<keyword evidence="9" id="KW-1185">Reference proteome</keyword>
<dbReference type="GO" id="GO:0006974">
    <property type="term" value="P:DNA damage response"/>
    <property type="evidence" value="ECO:0007669"/>
    <property type="project" value="InterPro"/>
</dbReference>
<evidence type="ECO:0000256" key="2">
    <source>
        <dbReference type="ARBA" id="ARBA00004286"/>
    </source>
</evidence>
<dbReference type="InterPro" id="IPR019361">
    <property type="entry name" value="HPF1"/>
</dbReference>